<name>C5K8K8_PERM5</name>
<proteinExistence type="predicted"/>
<evidence type="ECO:0000313" key="3">
    <source>
        <dbReference type="EMBL" id="EER19215.1"/>
    </source>
</evidence>
<feature type="chain" id="PRO_5013130398" evidence="2">
    <location>
        <begin position="16"/>
        <end position="577"/>
    </location>
</feature>
<dbReference type="OMA" id="CQHGDQP"/>
<dbReference type="GeneID" id="9039454"/>
<gene>
    <name evidence="3" type="ORF">Pmar_PMAR028680</name>
</gene>
<organism evidence="4">
    <name type="scientific">Perkinsus marinus (strain ATCC 50983 / TXsc)</name>
    <dbReference type="NCBI Taxonomy" id="423536"/>
    <lineage>
        <taxon>Eukaryota</taxon>
        <taxon>Sar</taxon>
        <taxon>Alveolata</taxon>
        <taxon>Perkinsozoa</taxon>
        <taxon>Perkinsea</taxon>
        <taxon>Perkinsida</taxon>
        <taxon>Perkinsidae</taxon>
        <taxon>Perkinsus</taxon>
    </lineage>
</organism>
<evidence type="ECO:0000256" key="1">
    <source>
        <dbReference type="SAM" id="MobiDB-lite"/>
    </source>
</evidence>
<protein>
    <submittedName>
        <fullName evidence="3">Uncharacterized protein</fullName>
    </submittedName>
</protein>
<accession>C5K8K8</accession>
<reference evidence="3 4" key="1">
    <citation type="submission" date="2008-07" db="EMBL/GenBank/DDBJ databases">
        <authorList>
            <person name="El-Sayed N."/>
            <person name="Caler E."/>
            <person name="Inman J."/>
            <person name="Amedeo P."/>
            <person name="Hass B."/>
            <person name="Wortman J."/>
        </authorList>
    </citation>
    <scope>NUCLEOTIDE SEQUENCE [LARGE SCALE GENOMIC DNA]</scope>
    <source>
        <strain evidence="4">ATCC 50983 / TXsc</strain>
    </source>
</reference>
<sequence>MIGILLSLLPILTVSFIRRAQESATMWDEYCQYLNGPASACAGSSCTQGGQACGDGPPLTTTVGPEVGDADEVRRACDSYCQVLNGAASFCKWWFESPVCQYGDHPCGTMEICGAPPQFDRPVGDYSSEWHDYCKALNGPSSRCDGTCTSGGQPCGSGQIPSLEVTTVAPPVVTTVMSPRAPDVIPGSKVIVGCDDYCKRLNGETSFCKWWFMDPVCQFGDQPCADAQTCNSEGVPMAAQVDPVPPVDTISSIDTMLPVETLPPVDTIPPVDTVPPVDTLPPVEYVPPFDDVPLVDAVPPVDNSDGSSDPTAPGDAVQQTCDVFCAQLNGENSFCKMWHTNPVCQHGNQPCGTLDLCGEPVNGVSVDVSRAPAVLPSGDGQHYAECDKMCQSLNDATSYCKWWMNTPVCQHGDQPCGDASVCQSETWPSPPAPQLPPGAHSEASAECDTMCKELNDDSSYCKWWRSVPVCHGGDQPCGPGSCNGVAVVSTRLPYSMPTEVVVITTQAPPPPPPRAVTDAPVVPVASGAHSMPNAKCDAYCSELNGPGSYCKWWKDIPVCKGGDQPCGAEVCDDPTTR</sequence>
<evidence type="ECO:0000313" key="4">
    <source>
        <dbReference type="Proteomes" id="UP000007800"/>
    </source>
</evidence>
<dbReference type="Proteomes" id="UP000007800">
    <property type="component" value="Unassembled WGS sequence"/>
</dbReference>
<dbReference type="InParanoid" id="C5K8K8"/>
<keyword evidence="2" id="KW-0732">Signal</keyword>
<dbReference type="EMBL" id="GG671131">
    <property type="protein sequence ID" value="EER19215.1"/>
    <property type="molecule type" value="Genomic_DNA"/>
</dbReference>
<dbReference type="AlphaFoldDB" id="C5K8K8"/>
<dbReference type="OrthoDB" id="424907at2759"/>
<evidence type="ECO:0000256" key="2">
    <source>
        <dbReference type="SAM" id="SignalP"/>
    </source>
</evidence>
<dbReference type="RefSeq" id="XP_002787419.1">
    <property type="nucleotide sequence ID" value="XM_002787373.1"/>
</dbReference>
<feature type="signal peptide" evidence="2">
    <location>
        <begin position="1"/>
        <end position="15"/>
    </location>
</feature>
<keyword evidence="4" id="KW-1185">Reference proteome</keyword>
<feature type="region of interest" description="Disordered" evidence="1">
    <location>
        <begin position="296"/>
        <end position="315"/>
    </location>
</feature>